<evidence type="ECO:0000313" key="3">
    <source>
        <dbReference type="EMBL" id="KZN61577.1"/>
    </source>
</evidence>
<dbReference type="PANTHER" id="PTHR21240">
    <property type="entry name" value="2-AMINO-3-CARBOXYLMUCONATE-6-SEMIALDEHYDE DECARBOXYLASE"/>
    <property type="match status" value="1"/>
</dbReference>
<proteinExistence type="predicted"/>
<dbReference type="PATRIC" id="fig|1365257.3.peg.4474"/>
<comment type="caution">
    <text evidence="3">The sequence shown here is derived from an EMBL/GenBank/DDBJ whole genome shotgun (WGS) entry which is preliminary data.</text>
</comment>
<organism evidence="3 4">
    <name type="scientific">Pseudoalteromonas luteoviolacea S4060-1</name>
    <dbReference type="NCBI Taxonomy" id="1365257"/>
    <lineage>
        <taxon>Bacteria</taxon>
        <taxon>Pseudomonadati</taxon>
        <taxon>Pseudomonadota</taxon>
        <taxon>Gammaproteobacteria</taxon>
        <taxon>Alteromonadales</taxon>
        <taxon>Pseudoalteromonadaceae</taxon>
        <taxon>Pseudoalteromonas</taxon>
    </lineage>
</organism>
<feature type="domain" description="Amidohydrolase-related" evidence="2">
    <location>
        <begin position="144"/>
        <end position="388"/>
    </location>
</feature>
<dbReference type="GO" id="GO:0016831">
    <property type="term" value="F:carboxy-lyase activity"/>
    <property type="evidence" value="ECO:0007669"/>
    <property type="project" value="InterPro"/>
</dbReference>
<evidence type="ECO:0000259" key="2">
    <source>
        <dbReference type="Pfam" id="PF04909"/>
    </source>
</evidence>
<evidence type="ECO:0000256" key="1">
    <source>
        <dbReference type="ARBA" id="ARBA00023239"/>
    </source>
</evidence>
<sequence>MTILEDIKIHDADRHVIEPMDLWTESLGQAFINKVGLNLRFDTVANRLDRTERLGSWADIRLSPQLMLKGKPALKKWNENMQIHAAYKREEKFAEADNQMSLGMDPIKQVQSMGKEVHTASMFPTFAGFIVNNHNLTDDESLQFCNAYNHWLNDYCKNHDRLYGVGLVSRHNPSNLVSQVEQIKRFGWKTIVLRPEVINGKDLGDPEYNAFWDICESSNISIAFHGGTHLQAPTAGSDRFSSHFAMHACAHPMEMQQAFLSLLESGVLHRHPNLKFAFLEAGAGWVPSWLWRLDEICKDDLPNELAHNIAMPPSEYFKRQCWVGVELGEPCLQEVIKMIGSDKLLYGTDFPHPDHLKFDINEFNEKNTGLSSNIIAQVLSGNGLEFFNIGQKK</sequence>
<dbReference type="Gene3D" id="3.20.20.140">
    <property type="entry name" value="Metal-dependent hydrolases"/>
    <property type="match status" value="1"/>
</dbReference>
<keyword evidence="1" id="KW-0456">Lyase</keyword>
<dbReference type="GO" id="GO:0005737">
    <property type="term" value="C:cytoplasm"/>
    <property type="evidence" value="ECO:0007669"/>
    <property type="project" value="TreeGrafter"/>
</dbReference>
<dbReference type="Proteomes" id="UP000076661">
    <property type="component" value="Unassembled WGS sequence"/>
</dbReference>
<dbReference type="InterPro" id="IPR032466">
    <property type="entry name" value="Metal_Hydrolase"/>
</dbReference>
<gene>
    <name evidence="3" type="ORF">N478_05785</name>
</gene>
<dbReference type="Pfam" id="PF04909">
    <property type="entry name" value="Amidohydro_2"/>
    <property type="match status" value="1"/>
</dbReference>
<protein>
    <recommendedName>
        <fullName evidence="2">Amidohydrolase-related domain-containing protein</fullName>
    </recommendedName>
</protein>
<dbReference type="RefSeq" id="WP_063382677.1">
    <property type="nucleotide sequence ID" value="NZ_AUXX01000045.1"/>
</dbReference>
<dbReference type="GO" id="GO:0019748">
    <property type="term" value="P:secondary metabolic process"/>
    <property type="evidence" value="ECO:0007669"/>
    <property type="project" value="TreeGrafter"/>
</dbReference>
<accession>A0A162BG72</accession>
<evidence type="ECO:0000313" key="4">
    <source>
        <dbReference type="Proteomes" id="UP000076661"/>
    </source>
</evidence>
<reference evidence="3 4" key="1">
    <citation type="submission" date="2013-07" db="EMBL/GenBank/DDBJ databases">
        <title>Comparative Genomic and Metabolomic Analysis of Twelve Strains of Pseudoalteromonas luteoviolacea.</title>
        <authorList>
            <person name="Vynne N.G."/>
            <person name="Mansson M."/>
            <person name="Gram L."/>
        </authorList>
    </citation>
    <scope>NUCLEOTIDE SEQUENCE [LARGE SCALE GENOMIC DNA]</scope>
    <source>
        <strain evidence="3 4">S4060-1</strain>
    </source>
</reference>
<dbReference type="AlphaFoldDB" id="A0A162BG72"/>
<dbReference type="EMBL" id="AUXX01000045">
    <property type="protein sequence ID" value="KZN61577.1"/>
    <property type="molecule type" value="Genomic_DNA"/>
</dbReference>
<dbReference type="GO" id="GO:0016787">
    <property type="term" value="F:hydrolase activity"/>
    <property type="evidence" value="ECO:0007669"/>
    <property type="project" value="InterPro"/>
</dbReference>
<name>A0A162BG72_9GAMM</name>
<dbReference type="InterPro" id="IPR032465">
    <property type="entry name" value="ACMSD"/>
</dbReference>
<dbReference type="SUPFAM" id="SSF51556">
    <property type="entry name" value="Metallo-dependent hydrolases"/>
    <property type="match status" value="1"/>
</dbReference>
<dbReference type="InterPro" id="IPR006680">
    <property type="entry name" value="Amidohydro-rel"/>
</dbReference>
<dbReference type="PANTHER" id="PTHR21240:SF28">
    <property type="entry name" value="ISO-OROTATE DECARBOXYLASE (EUROFUNG)"/>
    <property type="match status" value="1"/>
</dbReference>